<dbReference type="InterPro" id="IPR006597">
    <property type="entry name" value="Sel1-like"/>
</dbReference>
<feature type="chain" id="PRO_5020981775" evidence="1">
    <location>
        <begin position="23"/>
        <end position="157"/>
    </location>
</feature>
<dbReference type="AlphaFoldDB" id="A0A4R3Y6V6"/>
<comment type="caution">
    <text evidence="2">The sequence shown here is derived from an EMBL/GenBank/DDBJ whole genome shotgun (WGS) entry which is preliminary data.</text>
</comment>
<dbReference type="Proteomes" id="UP000294619">
    <property type="component" value="Unassembled WGS sequence"/>
</dbReference>
<keyword evidence="5" id="KW-1185">Reference proteome</keyword>
<evidence type="ECO:0000256" key="1">
    <source>
        <dbReference type="SAM" id="SignalP"/>
    </source>
</evidence>
<gene>
    <name evidence="2" type="ORF">EDC16_105119</name>
    <name evidence="3" type="ORF">FHQ21_08060</name>
</gene>
<dbReference type="PANTHER" id="PTHR11102">
    <property type="entry name" value="SEL-1-LIKE PROTEIN"/>
    <property type="match status" value="1"/>
</dbReference>
<dbReference type="RefSeq" id="WP_132966657.1">
    <property type="nucleotide sequence ID" value="NZ_LEKL01000064.1"/>
</dbReference>
<keyword evidence="1" id="KW-0732">Signal</keyword>
<dbReference type="EMBL" id="SMCP01000005">
    <property type="protein sequence ID" value="TCV87201.1"/>
    <property type="molecule type" value="Genomic_DNA"/>
</dbReference>
<dbReference type="PANTHER" id="PTHR11102:SF160">
    <property type="entry name" value="ERAD-ASSOCIATED E3 UBIQUITIN-PROTEIN LIGASE COMPONENT HRD3"/>
    <property type="match status" value="1"/>
</dbReference>
<dbReference type="SUPFAM" id="SSF81901">
    <property type="entry name" value="HCP-like"/>
    <property type="match status" value="1"/>
</dbReference>
<evidence type="ECO:0000313" key="5">
    <source>
        <dbReference type="Proteomes" id="UP000305526"/>
    </source>
</evidence>
<proteinExistence type="predicted"/>
<dbReference type="Gene3D" id="1.25.40.10">
    <property type="entry name" value="Tetratricopeptide repeat domain"/>
    <property type="match status" value="1"/>
</dbReference>
<dbReference type="InterPro" id="IPR050767">
    <property type="entry name" value="Sel1_AlgK"/>
</dbReference>
<reference evidence="3 5" key="2">
    <citation type="submission" date="2019-05" db="EMBL/GenBank/DDBJ databases">
        <title>Pasteurellaceae isolates from reptiles.</title>
        <authorList>
            <person name="Bojesen A.M."/>
            <person name="Lund E."/>
        </authorList>
    </citation>
    <scope>NUCLEOTIDE SEQUENCE [LARGE SCALE GENOMIC DNA]</scope>
    <source>
        <strain evidence="3 5">ELNT2x</strain>
    </source>
</reference>
<dbReference type="Proteomes" id="UP000305526">
    <property type="component" value="Unassembled WGS sequence"/>
</dbReference>
<evidence type="ECO:0000313" key="4">
    <source>
        <dbReference type="Proteomes" id="UP000294619"/>
    </source>
</evidence>
<dbReference type="EMBL" id="VDGV01000070">
    <property type="protein sequence ID" value="TNG91247.1"/>
    <property type="molecule type" value="Genomic_DNA"/>
</dbReference>
<name>A0A4R3Y6V6_9PAST</name>
<organism evidence="2 4">
    <name type="scientific">Testudinibacter aquarius</name>
    <dbReference type="NCBI Taxonomy" id="1524974"/>
    <lineage>
        <taxon>Bacteria</taxon>
        <taxon>Pseudomonadati</taxon>
        <taxon>Pseudomonadota</taxon>
        <taxon>Gammaproteobacteria</taxon>
        <taxon>Pasteurellales</taxon>
        <taxon>Pasteurellaceae</taxon>
        <taxon>Testudinibacter</taxon>
    </lineage>
</organism>
<protein>
    <submittedName>
        <fullName evidence="3">Sel1 repeat family protein</fullName>
    </submittedName>
    <submittedName>
        <fullName evidence="2">Sel1 repeat-containing protein</fullName>
    </submittedName>
</protein>
<reference evidence="2 4" key="1">
    <citation type="submission" date="2019-03" db="EMBL/GenBank/DDBJ databases">
        <title>Genomic Encyclopedia of Type Strains, Phase IV (KMG-IV): sequencing the most valuable type-strain genomes for metagenomic binning, comparative biology and taxonomic classification.</title>
        <authorList>
            <person name="Goeker M."/>
        </authorList>
    </citation>
    <scope>NUCLEOTIDE SEQUENCE [LARGE SCALE GENOMIC DNA]</scope>
    <source>
        <strain evidence="2 4">DSM 28140</strain>
    </source>
</reference>
<dbReference type="InterPro" id="IPR011990">
    <property type="entry name" value="TPR-like_helical_dom_sf"/>
</dbReference>
<evidence type="ECO:0000313" key="2">
    <source>
        <dbReference type="EMBL" id="TCV87201.1"/>
    </source>
</evidence>
<sequence length="157" mass="17726">MLKKLLLLIFLGLSLTTSISYAQTPSQAEIAQWRTYAQKGNSDAQYNLGVLYDQGWGVKQNDATAAKWYEKAAKQGDTKAQFNLGNMYYEGRGVKQNKTTAAKWFEKAAKQGHVRSQSRLGFMYEWGEGVKRDLKKPNRYINKPAMVVLKVHAGLTD</sequence>
<accession>A0A4R3Y6V6</accession>
<evidence type="ECO:0000313" key="3">
    <source>
        <dbReference type="EMBL" id="TNG91247.1"/>
    </source>
</evidence>
<feature type="signal peptide" evidence="1">
    <location>
        <begin position="1"/>
        <end position="22"/>
    </location>
</feature>
<dbReference type="SMART" id="SM00671">
    <property type="entry name" value="SEL1"/>
    <property type="match status" value="3"/>
</dbReference>
<dbReference type="Pfam" id="PF08238">
    <property type="entry name" value="Sel1"/>
    <property type="match status" value="3"/>
</dbReference>